<keyword evidence="4" id="KW-1185">Reference proteome</keyword>
<accession>A0A5B8LU56</accession>
<evidence type="ECO:0000256" key="1">
    <source>
        <dbReference type="SAM" id="Phobius"/>
    </source>
</evidence>
<name>A0A5B8LU56_9HYPH</name>
<feature type="domain" description="Endonuclease/exonuclease/phosphatase" evidence="2">
    <location>
        <begin position="94"/>
        <end position="286"/>
    </location>
</feature>
<dbReference type="RefSeq" id="WP_146289624.1">
    <property type="nucleotide sequence ID" value="NZ_CP042304.1"/>
</dbReference>
<proteinExistence type="predicted"/>
<dbReference type="EMBL" id="CP042304">
    <property type="protein sequence ID" value="QDZ10840.1"/>
    <property type="molecule type" value="Genomic_DNA"/>
</dbReference>
<dbReference type="InterPro" id="IPR036691">
    <property type="entry name" value="Endo/exonu/phosph_ase_sf"/>
</dbReference>
<dbReference type="SUPFAM" id="SSF56219">
    <property type="entry name" value="DNase I-like"/>
    <property type="match status" value="1"/>
</dbReference>
<gene>
    <name evidence="3" type="ORF">FPZ08_08785</name>
</gene>
<dbReference type="InterPro" id="IPR005135">
    <property type="entry name" value="Endo/exonuclease/phosphatase"/>
</dbReference>
<evidence type="ECO:0000259" key="2">
    <source>
        <dbReference type="Pfam" id="PF03372"/>
    </source>
</evidence>
<dbReference type="KEGG" id="dea:FPZ08_08785"/>
<dbReference type="Pfam" id="PF03372">
    <property type="entry name" value="Exo_endo_phos"/>
    <property type="match status" value="1"/>
</dbReference>
<dbReference type="Gene3D" id="3.60.10.10">
    <property type="entry name" value="Endonuclease/exonuclease/phosphatase"/>
    <property type="match status" value="1"/>
</dbReference>
<dbReference type="OrthoDB" id="3808618at2"/>
<keyword evidence="1" id="KW-0472">Membrane</keyword>
<evidence type="ECO:0000313" key="3">
    <source>
        <dbReference type="EMBL" id="QDZ10840.1"/>
    </source>
</evidence>
<feature type="transmembrane region" description="Helical" evidence="1">
    <location>
        <begin position="30"/>
        <end position="47"/>
    </location>
</feature>
<evidence type="ECO:0000313" key="4">
    <source>
        <dbReference type="Proteomes" id="UP000315364"/>
    </source>
</evidence>
<dbReference type="GO" id="GO:0003824">
    <property type="term" value="F:catalytic activity"/>
    <property type="evidence" value="ECO:0007669"/>
    <property type="project" value="InterPro"/>
</dbReference>
<reference evidence="3 4" key="1">
    <citation type="submission" date="2019-07" db="EMBL/GenBank/DDBJ databases">
        <title>Full genome sequence of Devosia sp. Gsoil 520.</title>
        <authorList>
            <person name="Im W.-T."/>
        </authorList>
    </citation>
    <scope>NUCLEOTIDE SEQUENCE [LARGE SCALE GENOMIC DNA]</scope>
    <source>
        <strain evidence="3 4">Gsoil 520</strain>
    </source>
</reference>
<dbReference type="Proteomes" id="UP000315364">
    <property type="component" value="Chromosome"/>
</dbReference>
<sequence length="304" mass="31914">MTGLSVVAALVIFAVSVDFGVPGQELLSTLRFHIGAVLLLLPLGLALSGARLRALVMAGLVGLSLAQGAAIVLGQQQRRAPLENAAPQASFRVLSFNILNDNRRGAEAAAFAIDSDADILVLMETAGLGAAGLDAIAARYPHRLGCDAPATCDVTIFSRTPLADTRILRLEGLNRRRLLTAATIIDGQPVTIVALHLTKPYFDNVAVFELRQARSVIGAIEGPVLLAGDFNAAAWSEQIAAFASDLGLVPPPGYPATWPVRIAPLGVPIDNMFTHGPVLIREIAPTPEAFGSNHLGLLATVDLF</sequence>
<keyword evidence="1" id="KW-1133">Transmembrane helix</keyword>
<feature type="transmembrane region" description="Helical" evidence="1">
    <location>
        <begin position="54"/>
        <end position="74"/>
    </location>
</feature>
<dbReference type="AlphaFoldDB" id="A0A5B8LU56"/>
<organism evidence="3 4">
    <name type="scientific">Devosia ginsengisoli</name>
    <dbReference type="NCBI Taxonomy" id="400770"/>
    <lineage>
        <taxon>Bacteria</taxon>
        <taxon>Pseudomonadati</taxon>
        <taxon>Pseudomonadota</taxon>
        <taxon>Alphaproteobacteria</taxon>
        <taxon>Hyphomicrobiales</taxon>
        <taxon>Devosiaceae</taxon>
        <taxon>Devosia</taxon>
    </lineage>
</organism>
<protein>
    <recommendedName>
        <fullName evidence="2">Endonuclease/exonuclease/phosphatase domain-containing protein</fullName>
    </recommendedName>
</protein>
<keyword evidence="1" id="KW-0812">Transmembrane</keyword>